<reference evidence="2" key="1">
    <citation type="journal article" date="2013" name="Science">
        <title>Comparative analysis of bat genomes provides insight into the evolution of flight and immunity.</title>
        <authorList>
            <person name="Zhang G."/>
            <person name="Cowled C."/>
            <person name="Shi Z."/>
            <person name="Huang Z."/>
            <person name="Bishop-Lilly K.A."/>
            <person name="Fang X."/>
            <person name="Wynne J.W."/>
            <person name="Xiong Z."/>
            <person name="Baker M.L."/>
            <person name="Zhao W."/>
            <person name="Tachedjian M."/>
            <person name="Zhu Y."/>
            <person name="Zhou P."/>
            <person name="Jiang X."/>
            <person name="Ng J."/>
            <person name="Yang L."/>
            <person name="Wu L."/>
            <person name="Xiao J."/>
            <person name="Feng Y."/>
            <person name="Chen Y."/>
            <person name="Sun X."/>
            <person name="Zhang Y."/>
            <person name="Marsh G.A."/>
            <person name="Crameri G."/>
            <person name="Broder C.C."/>
            <person name="Frey K.G."/>
            <person name="Wang L.F."/>
            <person name="Wang J."/>
        </authorList>
    </citation>
    <scope>NUCLEOTIDE SEQUENCE [LARGE SCALE GENOMIC DNA]</scope>
</reference>
<dbReference type="EMBL" id="KB102548">
    <property type="protein sequence ID" value="ELK35190.1"/>
    <property type="molecule type" value="Genomic_DNA"/>
</dbReference>
<gene>
    <name evidence="1" type="ORF">MDA_GLEAN10022099</name>
</gene>
<protein>
    <submittedName>
        <fullName evidence="1">Uncharacterized protein</fullName>
    </submittedName>
</protein>
<dbReference type="AlphaFoldDB" id="L5MA85"/>
<keyword evidence="2" id="KW-1185">Reference proteome</keyword>
<evidence type="ECO:0000313" key="2">
    <source>
        <dbReference type="Proteomes" id="UP000010556"/>
    </source>
</evidence>
<name>L5MA85_MYODS</name>
<evidence type="ECO:0000313" key="1">
    <source>
        <dbReference type="EMBL" id="ELK35190.1"/>
    </source>
</evidence>
<proteinExistence type="predicted"/>
<dbReference type="Proteomes" id="UP000010556">
    <property type="component" value="Unassembled WGS sequence"/>
</dbReference>
<accession>L5MA85</accession>
<sequence>MRARRRFQQTVIRAALLPFAQLCGRLKTEVPLSRYFAMRHPVCCTTVKHWDHLEASGNQRGPLTTDSYTELL</sequence>
<organism evidence="1 2">
    <name type="scientific">Myotis davidii</name>
    <name type="common">David's myotis</name>
    <dbReference type="NCBI Taxonomy" id="225400"/>
    <lineage>
        <taxon>Eukaryota</taxon>
        <taxon>Metazoa</taxon>
        <taxon>Chordata</taxon>
        <taxon>Craniata</taxon>
        <taxon>Vertebrata</taxon>
        <taxon>Euteleostomi</taxon>
        <taxon>Mammalia</taxon>
        <taxon>Eutheria</taxon>
        <taxon>Laurasiatheria</taxon>
        <taxon>Chiroptera</taxon>
        <taxon>Yangochiroptera</taxon>
        <taxon>Vespertilionidae</taxon>
        <taxon>Myotis</taxon>
    </lineage>
</organism>